<proteinExistence type="predicted"/>
<dbReference type="AlphaFoldDB" id="A0A0B5ICA9"/>
<protein>
    <recommendedName>
        <fullName evidence="3">Formate-dependent nitrite reductase complex subunit NrfF</fullName>
    </recommendedName>
</protein>
<sequence>MWLIVHHMCRGRDLMASMERTVVRCAEGHVFSTASFPLQQLGAGRIGPGRLIRCPRCARLRHAVPVEVGRR</sequence>
<accession>A0A0B5ICA9</accession>
<evidence type="ECO:0008006" key="3">
    <source>
        <dbReference type="Google" id="ProtNLM"/>
    </source>
</evidence>
<dbReference type="Proteomes" id="UP000031774">
    <property type="component" value="Chromosome"/>
</dbReference>
<dbReference type="EMBL" id="CP010407">
    <property type="protein sequence ID" value="AJF65974.1"/>
    <property type="molecule type" value="Genomic_DNA"/>
</dbReference>
<reference evidence="1 2" key="1">
    <citation type="submission" date="2014-12" db="EMBL/GenBank/DDBJ databases">
        <title>Complete genome sequence of Streptomyces vietnamensis strain GIMV4.0001, a genetic manipulable producer of the benzoisochromanequinone antibiotic granaticin.</title>
        <authorList>
            <person name="Deng M.R."/>
            <person name="Guo J."/>
            <person name="Ma L.Y."/>
            <person name="Feng G.D."/>
            <person name="Mo C.Y."/>
            <person name="Zhu H.H."/>
        </authorList>
    </citation>
    <scope>NUCLEOTIDE SEQUENCE [LARGE SCALE GENOMIC DNA]</scope>
    <source>
        <strain evidence="2">GIMV4.0001</strain>
    </source>
</reference>
<dbReference type="KEGG" id="svt:SVTN_17825"/>
<evidence type="ECO:0000313" key="1">
    <source>
        <dbReference type="EMBL" id="AJF65974.1"/>
    </source>
</evidence>
<organism evidence="1 2">
    <name type="scientific">Streptomyces vietnamensis</name>
    <dbReference type="NCBI Taxonomy" id="362257"/>
    <lineage>
        <taxon>Bacteria</taxon>
        <taxon>Bacillati</taxon>
        <taxon>Actinomycetota</taxon>
        <taxon>Actinomycetes</taxon>
        <taxon>Kitasatosporales</taxon>
        <taxon>Streptomycetaceae</taxon>
        <taxon>Streptomyces</taxon>
    </lineage>
</organism>
<keyword evidence="2" id="KW-1185">Reference proteome</keyword>
<gene>
    <name evidence="1" type="ORF">SVTN_17825</name>
</gene>
<name>A0A0B5ICA9_9ACTN</name>
<dbReference type="STRING" id="362257.SVTN_17825"/>
<dbReference type="HOGENOM" id="CLU_196880_0_0_11"/>
<evidence type="ECO:0000313" key="2">
    <source>
        <dbReference type="Proteomes" id="UP000031774"/>
    </source>
</evidence>